<feature type="domain" description="ABC transporter" evidence="8">
    <location>
        <begin position="339"/>
        <end position="573"/>
    </location>
</feature>
<keyword evidence="4" id="KW-0067">ATP-binding</keyword>
<organism evidence="10 11">
    <name type="scientific">Clostridium estertheticum subsp. estertheticum</name>
    <dbReference type="NCBI Taxonomy" id="1552"/>
    <lineage>
        <taxon>Bacteria</taxon>
        <taxon>Bacillati</taxon>
        <taxon>Bacillota</taxon>
        <taxon>Clostridia</taxon>
        <taxon>Eubacteriales</taxon>
        <taxon>Clostridiaceae</taxon>
        <taxon>Clostridium</taxon>
    </lineage>
</organism>
<evidence type="ECO:0000313" key="10">
    <source>
        <dbReference type="EMBL" id="APC41208.1"/>
    </source>
</evidence>
<dbReference type="Pfam" id="PF00005">
    <property type="entry name" value="ABC_tran"/>
    <property type="match status" value="1"/>
</dbReference>
<proteinExistence type="predicted"/>
<evidence type="ECO:0000256" key="1">
    <source>
        <dbReference type="ARBA" id="ARBA00004651"/>
    </source>
</evidence>
<evidence type="ECO:0000256" key="2">
    <source>
        <dbReference type="ARBA" id="ARBA00022692"/>
    </source>
</evidence>
<dbReference type="GO" id="GO:0005886">
    <property type="term" value="C:plasma membrane"/>
    <property type="evidence" value="ECO:0007669"/>
    <property type="project" value="UniProtKB-SubCell"/>
</dbReference>
<dbReference type="InterPro" id="IPR036640">
    <property type="entry name" value="ABC1_TM_sf"/>
</dbReference>
<dbReference type="SUPFAM" id="SSF52540">
    <property type="entry name" value="P-loop containing nucleoside triphosphate hydrolases"/>
    <property type="match status" value="1"/>
</dbReference>
<dbReference type="AlphaFoldDB" id="A0A1J0GJV8"/>
<dbReference type="Pfam" id="PF00664">
    <property type="entry name" value="ABC_membrane"/>
    <property type="match status" value="1"/>
</dbReference>
<dbReference type="CDD" id="cd18549">
    <property type="entry name" value="ABC_6TM_YwjA_like"/>
    <property type="match status" value="1"/>
</dbReference>
<dbReference type="Gene3D" id="3.40.50.300">
    <property type="entry name" value="P-loop containing nucleotide triphosphate hydrolases"/>
    <property type="match status" value="1"/>
</dbReference>
<feature type="transmembrane region" description="Helical" evidence="7">
    <location>
        <begin position="251"/>
        <end position="269"/>
    </location>
</feature>
<dbReference type="InterPro" id="IPR039421">
    <property type="entry name" value="Type_1_exporter"/>
</dbReference>
<dbReference type="SUPFAM" id="SSF90123">
    <property type="entry name" value="ABC transporter transmembrane region"/>
    <property type="match status" value="1"/>
</dbReference>
<feature type="domain" description="ABC transmembrane type-1" evidence="9">
    <location>
        <begin position="22"/>
        <end position="305"/>
    </location>
</feature>
<dbReference type="RefSeq" id="WP_071613503.1">
    <property type="nucleotide sequence ID" value="NZ_CP015756.1"/>
</dbReference>
<keyword evidence="6 7" id="KW-0472">Membrane</keyword>
<dbReference type="PROSITE" id="PS00211">
    <property type="entry name" value="ABC_TRANSPORTER_1"/>
    <property type="match status" value="1"/>
</dbReference>
<dbReference type="InterPro" id="IPR003593">
    <property type="entry name" value="AAA+_ATPase"/>
</dbReference>
<name>A0A1J0GJV8_9CLOT</name>
<evidence type="ECO:0000256" key="4">
    <source>
        <dbReference type="ARBA" id="ARBA00022840"/>
    </source>
</evidence>
<dbReference type="PROSITE" id="PS50929">
    <property type="entry name" value="ABC_TM1F"/>
    <property type="match status" value="1"/>
</dbReference>
<evidence type="ECO:0000259" key="9">
    <source>
        <dbReference type="PROSITE" id="PS50929"/>
    </source>
</evidence>
<feature type="transmembrane region" description="Helical" evidence="7">
    <location>
        <begin position="55"/>
        <end position="75"/>
    </location>
</feature>
<reference evidence="11" key="1">
    <citation type="journal article" date="2016" name="Front. Microbiol.">
        <title>Complete Genome Sequence of Clostridium estertheticum DSM 8809, a Microbe Identified in Spoiled Vacuum Packed Beef.</title>
        <authorList>
            <person name="Yu Z."/>
            <person name="Gunn L."/>
            <person name="Brennan E."/>
            <person name="Reid R."/>
            <person name="Wall P.G."/>
            <person name="Gaora O.P."/>
            <person name="Hurley D."/>
            <person name="Bolton D."/>
            <person name="Fanning S."/>
        </authorList>
    </citation>
    <scope>NUCLEOTIDE SEQUENCE [LARGE SCALE GENOMIC DNA]</scope>
    <source>
        <strain evidence="11">DSM 8809</strain>
    </source>
</reference>
<sequence>MKLFKNFISYYGPYKALFFADMFCALILSAIDLVFPLIVRYLLNDVYVLQDGNKIIKYVIYVGIALLIMYIVRYFCQYFITSWGHIMGAKMEANMRKDIFDNLQKQSFSYYDEASTGKLMSRIVTDLFDISELAHHGPEDVFISILKIVGSFVILAGINLKITFILLLFTLVMLYFSYFYNKKMRNVFVENKEKIAGVNAQIQDSLEGIRVVKSFANEEIENAKFTKGNNEYLKTKEDSYFIMGRFFSGNTFFQGLLYLSVILAGGIFISDGSLKVTDLVIYILYINTFLNPIDKLVNFTEQFQRGLSGFQRFVEVITTKPEITDREDAVELVNPKGEIAFNNVSFSYNNSSDILSNIDIKIQSGKNIALVGPSGGGKTTFSSLIPRFYEVNDGCITIDGIDIRDIKLKSLRKSIGIVQQDVYLFAGSIRENILYGRPGALENEIIDAAKKANIHEFIIGLKHGYGTYTGERGVKLSGGQKQRISIARVFLKNPSILILDEATSALDNENEQFIQKSLEELMKNRTTLVIAHRLSTIKNADEIVVLTDEGINQRGTHDELIEKDGVYSYLYNMQFK</sequence>
<keyword evidence="3" id="KW-0547">Nucleotide-binding</keyword>
<gene>
    <name evidence="10" type="ORF">A7L45_14550</name>
</gene>
<dbReference type="PROSITE" id="PS50893">
    <property type="entry name" value="ABC_TRANSPORTER_2"/>
    <property type="match status" value="1"/>
</dbReference>
<dbReference type="InterPro" id="IPR017871">
    <property type="entry name" value="ABC_transporter-like_CS"/>
</dbReference>
<dbReference type="KEGG" id="ceu:A7L45_14550"/>
<comment type="subcellular location">
    <subcellularLocation>
        <location evidence="1">Cell membrane</location>
        <topology evidence="1">Multi-pass membrane protein</topology>
    </subcellularLocation>
</comment>
<protein>
    <submittedName>
        <fullName evidence="10">Thiamine ABC transporter permease</fullName>
    </submittedName>
</protein>
<dbReference type="EMBL" id="CP015756">
    <property type="protein sequence ID" value="APC41208.1"/>
    <property type="molecule type" value="Genomic_DNA"/>
</dbReference>
<accession>A0A1J0GJV8</accession>
<evidence type="ECO:0000259" key="8">
    <source>
        <dbReference type="PROSITE" id="PS50893"/>
    </source>
</evidence>
<evidence type="ECO:0000256" key="6">
    <source>
        <dbReference type="ARBA" id="ARBA00023136"/>
    </source>
</evidence>
<dbReference type="SMART" id="SM00382">
    <property type="entry name" value="AAA"/>
    <property type="match status" value="1"/>
</dbReference>
<dbReference type="PANTHER" id="PTHR43394">
    <property type="entry name" value="ATP-DEPENDENT PERMEASE MDL1, MITOCHONDRIAL"/>
    <property type="match status" value="1"/>
</dbReference>
<dbReference type="GO" id="GO:0016887">
    <property type="term" value="F:ATP hydrolysis activity"/>
    <property type="evidence" value="ECO:0007669"/>
    <property type="project" value="InterPro"/>
</dbReference>
<dbReference type="PANTHER" id="PTHR43394:SF1">
    <property type="entry name" value="ATP-BINDING CASSETTE SUB-FAMILY B MEMBER 10, MITOCHONDRIAL"/>
    <property type="match status" value="1"/>
</dbReference>
<dbReference type="Gene3D" id="1.20.1560.10">
    <property type="entry name" value="ABC transporter type 1, transmembrane domain"/>
    <property type="match status" value="2"/>
</dbReference>
<dbReference type="STRING" id="1552.A7L45_14550"/>
<feature type="transmembrane region" description="Helical" evidence="7">
    <location>
        <begin position="16"/>
        <end position="43"/>
    </location>
</feature>
<dbReference type="FunFam" id="3.40.50.300:FF:000218">
    <property type="entry name" value="Multidrug ABC transporter ATP-binding protein"/>
    <property type="match status" value="1"/>
</dbReference>
<keyword evidence="2 7" id="KW-0812">Transmembrane</keyword>
<keyword evidence="5 7" id="KW-1133">Transmembrane helix</keyword>
<evidence type="ECO:0000313" key="11">
    <source>
        <dbReference type="Proteomes" id="UP000182569"/>
    </source>
</evidence>
<dbReference type="InterPro" id="IPR011527">
    <property type="entry name" value="ABC1_TM_dom"/>
</dbReference>
<evidence type="ECO:0000256" key="7">
    <source>
        <dbReference type="SAM" id="Phobius"/>
    </source>
</evidence>
<dbReference type="GO" id="GO:0005524">
    <property type="term" value="F:ATP binding"/>
    <property type="evidence" value="ECO:0007669"/>
    <property type="project" value="UniProtKB-KW"/>
</dbReference>
<keyword evidence="11" id="KW-1185">Reference proteome</keyword>
<evidence type="ECO:0000256" key="3">
    <source>
        <dbReference type="ARBA" id="ARBA00022741"/>
    </source>
</evidence>
<dbReference type="GO" id="GO:0015421">
    <property type="term" value="F:ABC-type oligopeptide transporter activity"/>
    <property type="evidence" value="ECO:0007669"/>
    <property type="project" value="TreeGrafter"/>
</dbReference>
<feature type="transmembrane region" description="Helical" evidence="7">
    <location>
        <begin position="148"/>
        <end position="176"/>
    </location>
</feature>
<evidence type="ECO:0000256" key="5">
    <source>
        <dbReference type="ARBA" id="ARBA00022989"/>
    </source>
</evidence>
<dbReference type="Proteomes" id="UP000182569">
    <property type="component" value="Chromosome"/>
</dbReference>
<dbReference type="InterPro" id="IPR027417">
    <property type="entry name" value="P-loop_NTPase"/>
</dbReference>
<dbReference type="OrthoDB" id="9762778at2"/>
<dbReference type="InterPro" id="IPR003439">
    <property type="entry name" value="ABC_transporter-like_ATP-bd"/>
</dbReference>